<name>A0A3E0HL72_9PSEU</name>
<accession>A0A3E0HL72</accession>
<evidence type="ECO:0000259" key="2">
    <source>
        <dbReference type="SMART" id="SM00470"/>
    </source>
</evidence>
<feature type="compositionally biased region" description="Polar residues" evidence="1">
    <location>
        <begin position="145"/>
        <end position="157"/>
    </location>
</feature>
<gene>
    <name evidence="3" type="ORF">BCF44_106346</name>
</gene>
<evidence type="ECO:0000313" key="3">
    <source>
        <dbReference type="EMBL" id="REH47181.1"/>
    </source>
</evidence>
<dbReference type="Proteomes" id="UP000256269">
    <property type="component" value="Unassembled WGS sequence"/>
</dbReference>
<dbReference type="AlphaFoldDB" id="A0A3E0HL72"/>
<evidence type="ECO:0000256" key="1">
    <source>
        <dbReference type="SAM" id="MobiDB-lite"/>
    </source>
</evidence>
<reference evidence="3 4" key="1">
    <citation type="submission" date="2018-08" db="EMBL/GenBank/DDBJ databases">
        <title>Genomic Encyclopedia of Archaeal and Bacterial Type Strains, Phase II (KMG-II): from individual species to whole genera.</title>
        <authorList>
            <person name="Goeker M."/>
        </authorList>
    </citation>
    <scope>NUCLEOTIDE SEQUENCE [LARGE SCALE GENOMIC DNA]</scope>
    <source>
        <strain evidence="3 4">DSM 45791</strain>
    </source>
</reference>
<dbReference type="SMART" id="SM00470">
    <property type="entry name" value="ParB"/>
    <property type="match status" value="1"/>
</dbReference>
<feature type="domain" description="ParB-like N-terminal" evidence="2">
    <location>
        <begin position="15"/>
        <end position="99"/>
    </location>
</feature>
<protein>
    <submittedName>
        <fullName evidence="3">ParB-like nuclease family protein</fullName>
    </submittedName>
</protein>
<feature type="region of interest" description="Disordered" evidence="1">
    <location>
        <begin position="141"/>
        <end position="169"/>
    </location>
</feature>
<organism evidence="3 4">
    <name type="scientific">Kutzneria buriramensis</name>
    <dbReference type="NCBI Taxonomy" id="1045776"/>
    <lineage>
        <taxon>Bacteria</taxon>
        <taxon>Bacillati</taxon>
        <taxon>Actinomycetota</taxon>
        <taxon>Actinomycetes</taxon>
        <taxon>Pseudonocardiales</taxon>
        <taxon>Pseudonocardiaceae</taxon>
        <taxon>Kutzneria</taxon>
    </lineage>
</organism>
<dbReference type="InterPro" id="IPR003115">
    <property type="entry name" value="ParB_N"/>
</dbReference>
<dbReference type="OrthoDB" id="3701787at2"/>
<keyword evidence="4" id="KW-1185">Reference proteome</keyword>
<feature type="region of interest" description="Disordered" evidence="1">
    <location>
        <begin position="208"/>
        <end position="245"/>
    </location>
</feature>
<evidence type="ECO:0000313" key="4">
    <source>
        <dbReference type="Proteomes" id="UP000256269"/>
    </source>
</evidence>
<dbReference type="SUPFAM" id="SSF110849">
    <property type="entry name" value="ParB/Sulfiredoxin"/>
    <property type="match status" value="1"/>
</dbReference>
<dbReference type="EMBL" id="QUNO01000006">
    <property type="protein sequence ID" value="REH47181.1"/>
    <property type="molecule type" value="Genomic_DNA"/>
</dbReference>
<feature type="compositionally biased region" description="Low complexity" evidence="1">
    <location>
        <begin position="214"/>
        <end position="227"/>
    </location>
</feature>
<sequence length="320" mass="35330">MDTTGLPAVTDRRPVLLRIGDLVIGGSPRLGGVDDEHVRLLAELTQQLPPILVHRRTMRVLDGVHRVRAAQLKGHGMIEAEFHDGNEQEAFLLAVERNIAHGLPLSLADRKAAAARILAAWPHRSDRAIAASTGLSDRTVRTIRQRSSAGSSQSNARVGQDGRVRPMSTVEGRLRAWEIMRARPETALRAVAESAGVSLGTVHDVRERMRRGESPVPARQATAAAAPSAPPRQPAKPATPARTRDVRTTLDRLRRDPSLRFTENGRSMLRWLGMHTIAVEDWQDLLAGTPAHCTEMIAELAWHTADAWQRFARELEQRES</sequence>
<dbReference type="RefSeq" id="WP_116175813.1">
    <property type="nucleotide sequence ID" value="NZ_CP144375.1"/>
</dbReference>
<dbReference type="InterPro" id="IPR036086">
    <property type="entry name" value="ParB/Sulfiredoxin_sf"/>
</dbReference>
<comment type="caution">
    <text evidence="3">The sequence shown here is derived from an EMBL/GenBank/DDBJ whole genome shotgun (WGS) entry which is preliminary data.</text>
</comment>
<proteinExistence type="predicted"/>